<dbReference type="VEuPathDB" id="FungiDB:F4678DRAFT_434818"/>
<evidence type="ECO:0000256" key="5">
    <source>
        <dbReference type="ARBA" id="ARBA00022884"/>
    </source>
</evidence>
<feature type="compositionally biased region" description="Acidic residues" evidence="7">
    <location>
        <begin position="135"/>
        <end position="146"/>
    </location>
</feature>
<dbReference type="Pfam" id="PF00271">
    <property type="entry name" value="Helicase_C"/>
    <property type="match status" value="1"/>
</dbReference>
<feature type="compositionally biased region" description="Polar residues" evidence="7">
    <location>
        <begin position="17"/>
        <end position="38"/>
    </location>
</feature>
<dbReference type="Gene3D" id="3.40.50.300">
    <property type="entry name" value="P-loop containing nucleotide triphosphate hydrolases"/>
    <property type="match status" value="2"/>
</dbReference>
<dbReference type="EC" id="3.6.4.13" evidence="6"/>
<protein>
    <recommendedName>
        <fullName evidence="6">ATP-dependent RNA helicase</fullName>
        <ecNumber evidence="6">3.6.4.13</ecNumber>
    </recommendedName>
</protein>
<keyword evidence="3 6" id="KW-0347">Helicase</keyword>
<feature type="compositionally biased region" description="Basic residues" evidence="7">
    <location>
        <begin position="97"/>
        <end position="107"/>
    </location>
</feature>
<name>A0A9W8NDJ2_9PEZI</name>
<dbReference type="PROSITE" id="PS00039">
    <property type="entry name" value="DEAD_ATP_HELICASE"/>
    <property type="match status" value="1"/>
</dbReference>
<dbReference type="GO" id="GO:0005524">
    <property type="term" value="F:ATP binding"/>
    <property type="evidence" value="ECO:0007669"/>
    <property type="project" value="UniProtKB-UniRule"/>
</dbReference>
<comment type="function">
    <text evidence="6">RNA helicase.</text>
</comment>
<dbReference type="GO" id="GO:0003723">
    <property type="term" value="F:RNA binding"/>
    <property type="evidence" value="ECO:0007669"/>
    <property type="project" value="UniProtKB-UniRule"/>
</dbReference>
<sequence length="876" mass="97526">MYSRYIPPPKGGPDSPITVSNAASTQLSQAPPNSQPTSYARYVPPPKLNQPPSLHTTAPQHVRFDGDDGANGEEPPAKRVKLVQADTTIQNADQKTSKKLKKKKRKSTQLNDTLEDDNSVTNGAIDALEPQMIDQIDEPNGLDDAETQQTLANPMVQARQSPFPMEDTATEEPRKRREKKKKIKPEDTSETLVEPEEEIPLRFQAVLNKKAKSIRKAPEPQQDDIDMADAALVAGDESSKQKKPEIELHGLEPIPQPEPVALDTSAPSYETLPSWLASPIRVSMSASAPFTSLGLTPDLGITPELAERLALKGYKQAFAIQTGVIPLLLPSNCKKTQGDVLVSAATGSGKTLAYTLPVVRDISQSSRYTTRLRALIVVPTRELVRQVYQVFEDCAGVFALDGGKRRPRVAMAMGSQSFEHEQTLLIEREEQYDPEAYQKRLKRLGRPTPSDRNIEEEEEENSGYNTEDEERHTIRRREDKLPTLPDHIITYKSKVDVLICTPGRLVEHVKFTPGFCLDFVRWLVVDEADKLLGQNFQQWLDIVIPRLQTQSRLGARNHKQSNLSGARKVILSATMTRDLDQLEGLKLRLPKLVVLEGSRTGEIVVDGTHQAEHVLPRLLEEAALKVSDANLKPLFLIDLLRSHHVLYKAGRTGQDTIEDDDDTSSSGSDSESDSSSDSDLDVEHTGLDKPATLLKKYSKVHDMPTVLIFTKSNETTLRLSRLLALLAPAFDSLIGTLTSTTPYTTRRDTLRSFNSGKLRILVASDLVARGIDLPSLDHVINYDMPSSIASYVHRVGRTARAGNTGKAWTLFTNPEARWFWNEIASEKVIERSKLVERVRVTEEKEDAFNNKVAAYEAALEKLGQEAGQSRHKDRKE</sequence>
<comment type="similarity">
    <text evidence="6">Belongs to the DEAD box helicase family.</text>
</comment>
<evidence type="ECO:0000259" key="9">
    <source>
        <dbReference type="PROSITE" id="PS51194"/>
    </source>
</evidence>
<evidence type="ECO:0000256" key="6">
    <source>
        <dbReference type="RuleBase" id="RU365068"/>
    </source>
</evidence>
<dbReference type="AlphaFoldDB" id="A0A9W8NDJ2"/>
<keyword evidence="4 6" id="KW-0067">ATP-binding</keyword>
<gene>
    <name evidence="10" type="ORF">NPX13_g5498</name>
</gene>
<evidence type="ECO:0000256" key="4">
    <source>
        <dbReference type="ARBA" id="ARBA00022840"/>
    </source>
</evidence>
<evidence type="ECO:0000313" key="11">
    <source>
        <dbReference type="Proteomes" id="UP001148614"/>
    </source>
</evidence>
<feature type="domain" description="Helicase ATP-binding" evidence="8">
    <location>
        <begin position="331"/>
        <end position="593"/>
    </location>
</feature>
<dbReference type="EMBL" id="JANPWZ010000871">
    <property type="protein sequence ID" value="KAJ3571093.1"/>
    <property type="molecule type" value="Genomic_DNA"/>
</dbReference>
<dbReference type="SMART" id="SM00487">
    <property type="entry name" value="DEXDc"/>
    <property type="match status" value="1"/>
</dbReference>
<feature type="region of interest" description="Disordered" evidence="7">
    <location>
        <begin position="438"/>
        <end position="478"/>
    </location>
</feature>
<dbReference type="SMART" id="SM00490">
    <property type="entry name" value="HELICc"/>
    <property type="match status" value="1"/>
</dbReference>
<reference evidence="10" key="1">
    <citation type="submission" date="2022-07" db="EMBL/GenBank/DDBJ databases">
        <title>Genome Sequence of Xylaria arbuscula.</title>
        <authorList>
            <person name="Buettner E."/>
        </authorList>
    </citation>
    <scope>NUCLEOTIDE SEQUENCE</scope>
    <source>
        <strain evidence="10">VT107</strain>
    </source>
</reference>
<dbReference type="InterPro" id="IPR011545">
    <property type="entry name" value="DEAD/DEAH_box_helicase_dom"/>
</dbReference>
<keyword evidence="5 6" id="KW-0694">RNA-binding</keyword>
<evidence type="ECO:0000313" key="10">
    <source>
        <dbReference type="EMBL" id="KAJ3571093.1"/>
    </source>
</evidence>
<keyword evidence="2 6" id="KW-0378">Hydrolase</keyword>
<dbReference type="CDD" id="cd17956">
    <property type="entry name" value="DEADc_DDX51"/>
    <property type="match status" value="1"/>
</dbReference>
<dbReference type="GO" id="GO:0016787">
    <property type="term" value="F:hydrolase activity"/>
    <property type="evidence" value="ECO:0007669"/>
    <property type="project" value="UniProtKB-KW"/>
</dbReference>
<evidence type="ECO:0000256" key="2">
    <source>
        <dbReference type="ARBA" id="ARBA00022801"/>
    </source>
</evidence>
<dbReference type="InterPro" id="IPR000629">
    <property type="entry name" value="RNA-helicase_DEAD-box_CS"/>
</dbReference>
<organism evidence="10 11">
    <name type="scientific">Xylaria arbuscula</name>
    <dbReference type="NCBI Taxonomy" id="114810"/>
    <lineage>
        <taxon>Eukaryota</taxon>
        <taxon>Fungi</taxon>
        <taxon>Dikarya</taxon>
        <taxon>Ascomycota</taxon>
        <taxon>Pezizomycotina</taxon>
        <taxon>Sordariomycetes</taxon>
        <taxon>Xylariomycetidae</taxon>
        <taxon>Xylariales</taxon>
        <taxon>Xylariaceae</taxon>
        <taxon>Xylaria</taxon>
    </lineage>
</organism>
<feature type="compositionally biased region" description="Basic and acidic residues" evidence="7">
    <location>
        <begin position="469"/>
        <end position="478"/>
    </location>
</feature>
<dbReference type="GO" id="GO:0003724">
    <property type="term" value="F:RNA helicase activity"/>
    <property type="evidence" value="ECO:0007669"/>
    <property type="project" value="UniProtKB-EC"/>
</dbReference>
<evidence type="ECO:0000256" key="3">
    <source>
        <dbReference type="ARBA" id="ARBA00022806"/>
    </source>
</evidence>
<feature type="compositionally biased region" description="Polar residues" evidence="7">
    <location>
        <begin position="50"/>
        <end position="59"/>
    </location>
</feature>
<dbReference type="CDD" id="cd18787">
    <property type="entry name" value="SF2_C_DEAD"/>
    <property type="match status" value="1"/>
</dbReference>
<feature type="region of interest" description="Disordered" evidence="7">
    <location>
        <begin position="653"/>
        <end position="684"/>
    </location>
</feature>
<comment type="catalytic activity">
    <reaction evidence="6">
        <text>ATP + H2O = ADP + phosphate + H(+)</text>
        <dbReference type="Rhea" id="RHEA:13065"/>
        <dbReference type="ChEBI" id="CHEBI:15377"/>
        <dbReference type="ChEBI" id="CHEBI:15378"/>
        <dbReference type="ChEBI" id="CHEBI:30616"/>
        <dbReference type="ChEBI" id="CHEBI:43474"/>
        <dbReference type="ChEBI" id="CHEBI:456216"/>
        <dbReference type="EC" id="3.6.4.13"/>
    </reaction>
</comment>
<dbReference type="InterPro" id="IPR001650">
    <property type="entry name" value="Helicase_C-like"/>
</dbReference>
<feature type="domain" description="Helicase C-terminal" evidence="9">
    <location>
        <begin position="692"/>
        <end position="846"/>
    </location>
</feature>
<comment type="caution">
    <text evidence="10">The sequence shown here is derived from an EMBL/GenBank/DDBJ whole genome shotgun (WGS) entry which is preliminary data.</text>
</comment>
<dbReference type="InterPro" id="IPR027417">
    <property type="entry name" value="P-loop_NTPase"/>
</dbReference>
<dbReference type="Pfam" id="PF00270">
    <property type="entry name" value="DEAD"/>
    <property type="match status" value="2"/>
</dbReference>
<feature type="compositionally biased region" description="Acidic residues" evidence="7">
    <location>
        <begin position="670"/>
        <end position="680"/>
    </location>
</feature>
<dbReference type="SUPFAM" id="SSF52540">
    <property type="entry name" value="P-loop containing nucleoside triphosphate hydrolases"/>
    <property type="match status" value="2"/>
</dbReference>
<dbReference type="Proteomes" id="UP001148614">
    <property type="component" value="Unassembled WGS sequence"/>
</dbReference>
<proteinExistence type="inferred from homology"/>
<dbReference type="PANTHER" id="PTHR24031">
    <property type="entry name" value="RNA HELICASE"/>
    <property type="match status" value="1"/>
</dbReference>
<keyword evidence="1 6" id="KW-0547">Nucleotide-binding</keyword>
<keyword evidence="11" id="KW-1185">Reference proteome</keyword>
<evidence type="ECO:0000259" key="8">
    <source>
        <dbReference type="PROSITE" id="PS51192"/>
    </source>
</evidence>
<dbReference type="PROSITE" id="PS51192">
    <property type="entry name" value="HELICASE_ATP_BIND_1"/>
    <property type="match status" value="1"/>
</dbReference>
<accession>A0A9W8NDJ2</accession>
<dbReference type="InterPro" id="IPR014001">
    <property type="entry name" value="Helicase_ATP-bd"/>
</dbReference>
<evidence type="ECO:0000256" key="1">
    <source>
        <dbReference type="ARBA" id="ARBA00022741"/>
    </source>
</evidence>
<feature type="region of interest" description="Disordered" evidence="7">
    <location>
        <begin position="1"/>
        <end position="195"/>
    </location>
</feature>
<evidence type="ECO:0000256" key="7">
    <source>
        <dbReference type="SAM" id="MobiDB-lite"/>
    </source>
</evidence>
<feature type="compositionally biased region" description="Pro residues" evidence="7">
    <location>
        <begin position="1"/>
        <end position="11"/>
    </location>
</feature>
<dbReference type="PROSITE" id="PS51194">
    <property type="entry name" value="HELICASE_CTER"/>
    <property type="match status" value="1"/>
</dbReference>
<comment type="domain">
    <text evidence="6">The Q motif is unique to and characteristic of the DEAD box family of RNA helicases and controls ATP binding and hydrolysis.</text>
</comment>